<evidence type="ECO:0000313" key="1">
    <source>
        <dbReference type="EMBL" id="KAL2750770.1"/>
    </source>
</evidence>
<evidence type="ECO:0000313" key="2">
    <source>
        <dbReference type="Proteomes" id="UP001607303"/>
    </source>
</evidence>
<protein>
    <submittedName>
        <fullName evidence="1">Uncharacterized protein</fullName>
    </submittedName>
</protein>
<reference evidence="1 2" key="1">
    <citation type="journal article" date="2024" name="Ann. Entomol. Soc. Am.">
        <title>Genomic analyses of the southern and eastern yellowjacket wasps (Hymenoptera: Vespidae) reveal evolutionary signatures of social life.</title>
        <authorList>
            <person name="Catto M.A."/>
            <person name="Caine P.B."/>
            <person name="Orr S.E."/>
            <person name="Hunt B.G."/>
            <person name="Goodisman M.A.D."/>
        </authorList>
    </citation>
    <scope>NUCLEOTIDE SEQUENCE [LARGE SCALE GENOMIC DNA]</scope>
    <source>
        <strain evidence="1">232</strain>
        <tissue evidence="1">Head and thorax</tissue>
    </source>
</reference>
<accession>A0ABD2D072</accession>
<proteinExistence type="predicted"/>
<organism evidence="1 2">
    <name type="scientific">Vespula maculifrons</name>
    <name type="common">Eastern yellow jacket</name>
    <name type="synonym">Wasp</name>
    <dbReference type="NCBI Taxonomy" id="7453"/>
    <lineage>
        <taxon>Eukaryota</taxon>
        <taxon>Metazoa</taxon>
        <taxon>Ecdysozoa</taxon>
        <taxon>Arthropoda</taxon>
        <taxon>Hexapoda</taxon>
        <taxon>Insecta</taxon>
        <taxon>Pterygota</taxon>
        <taxon>Neoptera</taxon>
        <taxon>Endopterygota</taxon>
        <taxon>Hymenoptera</taxon>
        <taxon>Apocrita</taxon>
        <taxon>Aculeata</taxon>
        <taxon>Vespoidea</taxon>
        <taxon>Vespidae</taxon>
        <taxon>Vespinae</taxon>
        <taxon>Vespula</taxon>
    </lineage>
</organism>
<dbReference type="Proteomes" id="UP001607303">
    <property type="component" value="Unassembled WGS sequence"/>
</dbReference>
<sequence>MGIVEADKRNGRWWDSSVEINSRNGCYKRPTSDKVWLTVWMLAIEKSVKIQSMFSRETTAASGERLKDR</sequence>
<name>A0ABD2D072_VESMC</name>
<dbReference type="EMBL" id="JAYRBN010000008">
    <property type="protein sequence ID" value="KAL2750770.1"/>
    <property type="molecule type" value="Genomic_DNA"/>
</dbReference>
<gene>
    <name evidence="1" type="ORF">V1477_000873</name>
</gene>
<comment type="caution">
    <text evidence="1">The sequence shown here is derived from an EMBL/GenBank/DDBJ whole genome shotgun (WGS) entry which is preliminary data.</text>
</comment>
<keyword evidence="2" id="KW-1185">Reference proteome</keyword>
<dbReference type="AlphaFoldDB" id="A0ABD2D072"/>